<comment type="caution">
    <text evidence="1">The sequence shown here is derived from an EMBL/GenBank/DDBJ whole genome shotgun (WGS) entry which is preliminary data.</text>
</comment>
<dbReference type="EMBL" id="LPWD01000208">
    <property type="protein sequence ID" value="ODS02878.1"/>
    <property type="molecule type" value="Genomic_DNA"/>
</dbReference>
<reference evidence="1 2" key="1">
    <citation type="journal article" date="2016" name="Environ. Microbiol.">
        <title>New Methyloceanibacter diversity from North Sea sediments includes methanotroph containing solely the soluble methane monooxygenase.</title>
        <authorList>
            <person name="Vekeman B."/>
            <person name="Kerckhof F.M."/>
            <person name="Cremers G."/>
            <person name="de Vos P."/>
            <person name="Vandamme P."/>
            <person name="Boon N."/>
            <person name="Op den Camp H.J."/>
            <person name="Heylen K."/>
        </authorList>
    </citation>
    <scope>NUCLEOTIDE SEQUENCE [LARGE SCALE GENOMIC DNA]</scope>
    <source>
        <strain evidence="1 2">R-67177</strain>
    </source>
</reference>
<accession>A0A1E3WAN3</accession>
<evidence type="ECO:0000313" key="2">
    <source>
        <dbReference type="Proteomes" id="UP000095042"/>
    </source>
</evidence>
<evidence type="ECO:0000313" key="1">
    <source>
        <dbReference type="EMBL" id="ODS02878.1"/>
    </source>
</evidence>
<protein>
    <submittedName>
        <fullName evidence="1">Uncharacterized protein</fullName>
    </submittedName>
</protein>
<name>A0A1E3WAN3_9HYPH</name>
<gene>
    <name evidence="1" type="ORF">AUC71_12875</name>
</gene>
<sequence length="107" mass="11391">MLVHGGALHRSVVGLARQVIVLGLLFRLGLFLDIGQGHPQGTGGDFIIEGRQAILAAARHDLGGFVDRADLRRLEIFSIRRTDRLAEALLRSGGGGQPSDAKSPEKG</sequence>
<organism evidence="1 2">
    <name type="scientific">Methyloceanibacter marginalis</name>
    <dbReference type="NCBI Taxonomy" id="1774971"/>
    <lineage>
        <taxon>Bacteria</taxon>
        <taxon>Pseudomonadati</taxon>
        <taxon>Pseudomonadota</taxon>
        <taxon>Alphaproteobacteria</taxon>
        <taxon>Hyphomicrobiales</taxon>
        <taxon>Hyphomicrobiaceae</taxon>
        <taxon>Methyloceanibacter</taxon>
    </lineage>
</organism>
<dbReference type="AlphaFoldDB" id="A0A1E3WAN3"/>
<keyword evidence="2" id="KW-1185">Reference proteome</keyword>
<dbReference type="Proteomes" id="UP000095042">
    <property type="component" value="Unassembled WGS sequence"/>
</dbReference>
<proteinExistence type="predicted"/>